<dbReference type="Proteomes" id="UP001056201">
    <property type="component" value="Chromosome 1"/>
</dbReference>
<protein>
    <submittedName>
        <fullName evidence="2">Transcriptional regulator PpsR</fullName>
    </submittedName>
</protein>
<organism evidence="2 3">
    <name type="scientific">Aquincola tertiaricarbonis</name>
    <dbReference type="NCBI Taxonomy" id="391953"/>
    <lineage>
        <taxon>Bacteria</taxon>
        <taxon>Pseudomonadati</taxon>
        <taxon>Pseudomonadota</taxon>
        <taxon>Betaproteobacteria</taxon>
        <taxon>Burkholderiales</taxon>
        <taxon>Sphaerotilaceae</taxon>
        <taxon>Aquincola</taxon>
    </lineage>
</organism>
<feature type="domain" description="PAS" evidence="1">
    <location>
        <begin position="275"/>
        <end position="316"/>
    </location>
</feature>
<feature type="domain" description="PAS" evidence="1">
    <location>
        <begin position="153"/>
        <end position="211"/>
    </location>
</feature>
<dbReference type="InterPro" id="IPR013656">
    <property type="entry name" value="PAS_4"/>
</dbReference>
<dbReference type="PRINTS" id="PR01590">
    <property type="entry name" value="HTHFIS"/>
</dbReference>
<keyword evidence="3" id="KW-1185">Reference proteome</keyword>
<accession>A0ABY4S5N0</accession>
<dbReference type="InterPro" id="IPR000014">
    <property type="entry name" value="PAS"/>
</dbReference>
<dbReference type="NCBIfam" id="TIGR02040">
    <property type="entry name" value="PpsR-CrtJ"/>
    <property type="match status" value="1"/>
</dbReference>
<sequence>MTPFDAPEQLLADIDARATAALISAAADVALVIDGQGVIRDVSIGNDELVYEGSDDWVGRHWLETVTVESRPKVLALLREAAANHHAQTPWRQLNHPQAGSAGVPVMYSAVQYGEQGRVVAVGRDLRTVSSLQQRLVDAQQAMERDYMRLRQAEARYRLLFDTVSEALVVLDGSAYTVLEINPAAARLFGEGQRRLTGRPLVEALTPASRQAALDLFVGVRATGRGDEITVQAAEGGQSLQMSATLFRQDGASVVLVRLLAPAAEGSAATVTGPADSALLRAIDSVPDAFVVTDPQGRVLAANSAFAELLQLPAGERPQGQSLDRWMGRSGVDLNVLLGALRQHGVVRLFPTTLRGPYGATTQVEISAVSVPQGDPPCLGFTIRDVGRRLAPDTRGARELPRSAGQLAELVGRVPLKDIVGETVDLIEKLCIEAALELTRDNRASAAEMLGLSRQSLYVKLRRYGLGDLGGVSADGAAGPAPTSGGAGE</sequence>
<dbReference type="CDD" id="cd00130">
    <property type="entry name" value="PAS"/>
    <property type="match status" value="1"/>
</dbReference>
<dbReference type="Pfam" id="PF02954">
    <property type="entry name" value="HTH_8"/>
    <property type="match status" value="1"/>
</dbReference>
<gene>
    <name evidence="2" type="primary">ppsR</name>
    <name evidence="2" type="ORF">MW290_02670</name>
</gene>
<dbReference type="Gene3D" id="1.10.10.60">
    <property type="entry name" value="Homeodomain-like"/>
    <property type="match status" value="1"/>
</dbReference>
<dbReference type="InterPro" id="IPR011785">
    <property type="entry name" value="Tscrpt_reg_PpsR-CrtJ"/>
</dbReference>
<dbReference type="InterPro" id="IPR002197">
    <property type="entry name" value="HTH_Fis"/>
</dbReference>
<dbReference type="Gene3D" id="1.20.5.430">
    <property type="match status" value="1"/>
</dbReference>
<dbReference type="SUPFAM" id="SSF55785">
    <property type="entry name" value="PYP-like sensor domain (PAS domain)"/>
    <property type="match status" value="3"/>
</dbReference>
<dbReference type="EMBL" id="CP097635">
    <property type="protein sequence ID" value="URI07545.1"/>
    <property type="molecule type" value="Genomic_DNA"/>
</dbReference>
<evidence type="ECO:0000313" key="2">
    <source>
        <dbReference type="EMBL" id="URI07545.1"/>
    </source>
</evidence>
<dbReference type="InterPro" id="IPR035965">
    <property type="entry name" value="PAS-like_dom_sf"/>
</dbReference>
<dbReference type="SUPFAM" id="SSF46689">
    <property type="entry name" value="Homeodomain-like"/>
    <property type="match status" value="1"/>
</dbReference>
<dbReference type="SMART" id="SM00091">
    <property type="entry name" value="PAS"/>
    <property type="match status" value="3"/>
</dbReference>
<dbReference type="NCBIfam" id="TIGR00229">
    <property type="entry name" value="sensory_box"/>
    <property type="match status" value="1"/>
</dbReference>
<name>A0ABY4S5N0_AQUTE</name>
<dbReference type="PROSITE" id="PS50112">
    <property type="entry name" value="PAS"/>
    <property type="match status" value="2"/>
</dbReference>
<evidence type="ECO:0000259" key="1">
    <source>
        <dbReference type="PROSITE" id="PS50112"/>
    </source>
</evidence>
<dbReference type="Pfam" id="PF13188">
    <property type="entry name" value="PAS_8"/>
    <property type="match status" value="1"/>
</dbReference>
<dbReference type="Pfam" id="PF08448">
    <property type="entry name" value="PAS_4"/>
    <property type="match status" value="2"/>
</dbReference>
<dbReference type="Gene3D" id="3.30.450.20">
    <property type="entry name" value="PAS domain"/>
    <property type="match status" value="3"/>
</dbReference>
<dbReference type="InterPro" id="IPR009057">
    <property type="entry name" value="Homeodomain-like_sf"/>
</dbReference>
<reference evidence="2" key="1">
    <citation type="submission" date="2022-05" db="EMBL/GenBank/DDBJ databases">
        <title>An RpoN-dependent PEP-CTERM gene is involved in floc formation of an Aquincola tertiaricarbonis strain.</title>
        <authorList>
            <person name="Qiu D."/>
            <person name="Xia M."/>
        </authorList>
    </citation>
    <scope>NUCLEOTIDE SEQUENCE</scope>
    <source>
        <strain evidence="2">RN12</strain>
    </source>
</reference>
<evidence type="ECO:0000313" key="3">
    <source>
        <dbReference type="Proteomes" id="UP001056201"/>
    </source>
</evidence>
<proteinExistence type="predicted"/>